<reference evidence="3" key="1">
    <citation type="journal article" date="2019" name="Int. J. Syst. Evol. Microbiol.">
        <title>The Global Catalogue of Microorganisms (GCM) 10K type strain sequencing project: providing services to taxonomists for standard genome sequencing and annotation.</title>
        <authorList>
            <consortium name="The Broad Institute Genomics Platform"/>
            <consortium name="The Broad Institute Genome Sequencing Center for Infectious Disease"/>
            <person name="Wu L."/>
            <person name="Ma J."/>
        </authorList>
    </citation>
    <scope>NUCLEOTIDE SEQUENCE [LARGE SCALE GENOMIC DNA]</scope>
    <source>
        <strain evidence="3">CGMCC 4.1437</strain>
    </source>
</reference>
<feature type="compositionally biased region" description="Pro residues" evidence="1">
    <location>
        <begin position="12"/>
        <end position="21"/>
    </location>
</feature>
<protein>
    <recommendedName>
        <fullName evidence="4">HIT domain-containing protein</fullName>
    </recommendedName>
</protein>
<gene>
    <name evidence="2" type="ORF">ACFP3U_08070</name>
</gene>
<sequence length="199" mass="22518">MGENVHKSVPTPRQPGTPPPGHRYLDFLGGPSHLVDEGTCRGCFMNQTESHLPDILAPVYDDGTVTVRQDAEWAVPGFMVVGVRPHIGALDEMDLALAERIARITHFVRRAMRERLGLAAVQTYQEEKLDRPHFHVWMLPLWPDTMAAHIINPRIYESNIARYLTLFTLESHEAAIRRCTDEVRDFLTRTPELQVGTSA</sequence>
<dbReference type="Proteomes" id="UP001595975">
    <property type="component" value="Unassembled WGS sequence"/>
</dbReference>
<dbReference type="RefSeq" id="WP_380224579.1">
    <property type="nucleotide sequence ID" value="NZ_JBHSOF010000007.1"/>
</dbReference>
<evidence type="ECO:0008006" key="4">
    <source>
        <dbReference type="Google" id="ProtNLM"/>
    </source>
</evidence>
<proteinExistence type="predicted"/>
<name>A0ABW0WXK1_9ACTN</name>
<evidence type="ECO:0000313" key="2">
    <source>
        <dbReference type="EMBL" id="MFC5662940.1"/>
    </source>
</evidence>
<dbReference type="InterPro" id="IPR036265">
    <property type="entry name" value="HIT-like_sf"/>
</dbReference>
<evidence type="ECO:0000313" key="3">
    <source>
        <dbReference type="Proteomes" id="UP001595975"/>
    </source>
</evidence>
<accession>A0ABW0WXK1</accession>
<organism evidence="2 3">
    <name type="scientific">Kitasatospora misakiensis</name>
    <dbReference type="NCBI Taxonomy" id="67330"/>
    <lineage>
        <taxon>Bacteria</taxon>
        <taxon>Bacillati</taxon>
        <taxon>Actinomycetota</taxon>
        <taxon>Actinomycetes</taxon>
        <taxon>Kitasatosporales</taxon>
        <taxon>Streptomycetaceae</taxon>
        <taxon>Kitasatospora</taxon>
    </lineage>
</organism>
<feature type="region of interest" description="Disordered" evidence="1">
    <location>
        <begin position="1"/>
        <end position="21"/>
    </location>
</feature>
<keyword evidence="3" id="KW-1185">Reference proteome</keyword>
<evidence type="ECO:0000256" key="1">
    <source>
        <dbReference type="SAM" id="MobiDB-lite"/>
    </source>
</evidence>
<dbReference type="SUPFAM" id="SSF54197">
    <property type="entry name" value="HIT-like"/>
    <property type="match status" value="1"/>
</dbReference>
<comment type="caution">
    <text evidence="2">The sequence shown here is derived from an EMBL/GenBank/DDBJ whole genome shotgun (WGS) entry which is preliminary data.</text>
</comment>
<dbReference type="EMBL" id="JBHSOF010000007">
    <property type="protein sequence ID" value="MFC5662940.1"/>
    <property type="molecule type" value="Genomic_DNA"/>
</dbReference>
<dbReference type="Gene3D" id="3.30.428.10">
    <property type="entry name" value="HIT-like"/>
    <property type="match status" value="1"/>
</dbReference>